<evidence type="ECO:0008006" key="3">
    <source>
        <dbReference type="Google" id="ProtNLM"/>
    </source>
</evidence>
<keyword evidence="2" id="KW-1185">Reference proteome</keyword>
<dbReference type="GO" id="GO:0071333">
    <property type="term" value="P:cellular response to glucose stimulus"/>
    <property type="evidence" value="ECO:0007669"/>
    <property type="project" value="EnsemblPlants"/>
</dbReference>
<dbReference type="AlphaFoldDB" id="A0A7N0TJV3"/>
<organism evidence="1 2">
    <name type="scientific">Kalanchoe fedtschenkoi</name>
    <name type="common">Lavender scallops</name>
    <name type="synonym">South American air plant</name>
    <dbReference type="NCBI Taxonomy" id="63787"/>
    <lineage>
        <taxon>Eukaryota</taxon>
        <taxon>Viridiplantae</taxon>
        <taxon>Streptophyta</taxon>
        <taxon>Embryophyta</taxon>
        <taxon>Tracheophyta</taxon>
        <taxon>Spermatophyta</taxon>
        <taxon>Magnoliopsida</taxon>
        <taxon>eudicotyledons</taxon>
        <taxon>Gunneridae</taxon>
        <taxon>Pentapetalae</taxon>
        <taxon>Saxifragales</taxon>
        <taxon>Crassulaceae</taxon>
        <taxon>Kalanchoe</taxon>
    </lineage>
</organism>
<dbReference type="Gramene" id="Kaladp0039s0150.1.v1.1">
    <property type="protein sequence ID" value="Kaladp0039s0150.1.v1.1"/>
    <property type="gene ID" value="Kaladp0039s0150.v1.1"/>
</dbReference>
<evidence type="ECO:0000313" key="2">
    <source>
        <dbReference type="Proteomes" id="UP000594263"/>
    </source>
</evidence>
<name>A0A7N0TJV3_KALFE</name>
<dbReference type="PANTHER" id="PTHR34554">
    <property type="entry name" value="RGS1-HXK1-INTERACTING PROTEIN 1"/>
    <property type="match status" value="1"/>
</dbReference>
<reference evidence="1" key="1">
    <citation type="submission" date="2021-01" db="UniProtKB">
        <authorList>
            <consortium name="EnsemblPlants"/>
        </authorList>
    </citation>
    <scope>IDENTIFICATION</scope>
</reference>
<dbReference type="Proteomes" id="UP000594263">
    <property type="component" value="Unplaced"/>
</dbReference>
<dbReference type="OMA" id="KDMKRGH"/>
<dbReference type="GO" id="GO:1902659">
    <property type="term" value="P:regulation of glucose mediated signaling pathway"/>
    <property type="evidence" value="ECO:0007669"/>
    <property type="project" value="EnsemblPlants"/>
</dbReference>
<dbReference type="InterPro" id="IPR053284">
    <property type="entry name" value="RGS1-HXK1_interactor"/>
</dbReference>
<sequence length="243" mass="27074">MSSETVSSPTEPHELAEAAVEDAKSVEVSAPWRASIVEDLQRTTDSAIRSARSFRESFTLQDFIPHMKSQYKAYEDAFFTKVKDEINSVKEHPGMVGGVALTAALLLMRGPRRFLFRNTLGRFRSEEALFVKVEKNVQDLNMSVDLMKKESQKLLQRASLAEKEMLSGRSQLKSSGHQIQSLAKSVYKAEKQAVDLMDGLREVPGREALKLRAEVASMASLLKQQRTSLDKMILKVSGLGIAV</sequence>
<proteinExistence type="predicted"/>
<dbReference type="PANTHER" id="PTHR34554:SF2">
    <property type="entry name" value="RGS1-HXK1-INTERACTING PROTEIN 1"/>
    <property type="match status" value="1"/>
</dbReference>
<dbReference type="EnsemblPlants" id="Kaladp0039s0150.1.v1.1">
    <property type="protein sequence ID" value="Kaladp0039s0150.1.v1.1"/>
    <property type="gene ID" value="Kaladp0039s0150.v1.1"/>
</dbReference>
<accession>A0A7N0TJV3</accession>
<protein>
    <recommendedName>
        <fullName evidence="3">RGS1-HXK1-interacting protein 1</fullName>
    </recommendedName>
</protein>
<evidence type="ECO:0000313" key="1">
    <source>
        <dbReference type="EnsemblPlants" id="Kaladp0039s0150.1.v1.1"/>
    </source>
</evidence>